<dbReference type="Proteomes" id="UP000291269">
    <property type="component" value="Unassembled WGS sequence"/>
</dbReference>
<keyword evidence="3" id="KW-1185">Reference proteome</keyword>
<protein>
    <submittedName>
        <fullName evidence="2">Uncharacterized protein</fullName>
    </submittedName>
</protein>
<dbReference type="PROSITE" id="PS51257">
    <property type="entry name" value="PROKAR_LIPOPROTEIN"/>
    <property type="match status" value="1"/>
</dbReference>
<evidence type="ECO:0000313" key="3">
    <source>
        <dbReference type="Proteomes" id="UP000291269"/>
    </source>
</evidence>
<comment type="caution">
    <text evidence="2">The sequence shown here is derived from an EMBL/GenBank/DDBJ whole genome shotgun (WGS) entry which is preliminary data.</text>
</comment>
<dbReference type="Gene3D" id="3.20.20.80">
    <property type="entry name" value="Glycosidases"/>
    <property type="match status" value="1"/>
</dbReference>
<dbReference type="AlphaFoldDB" id="A0A4V1QV09"/>
<keyword evidence="1" id="KW-0732">Signal</keyword>
<feature type="chain" id="PRO_5039255065" evidence="1">
    <location>
        <begin position="22"/>
        <end position="614"/>
    </location>
</feature>
<feature type="signal peptide" evidence="1">
    <location>
        <begin position="1"/>
        <end position="21"/>
    </location>
</feature>
<evidence type="ECO:0000313" key="2">
    <source>
        <dbReference type="EMBL" id="RXZ61016.1"/>
    </source>
</evidence>
<organism evidence="2 3">
    <name type="scientific">Candidatus Borkfalkia ceftriaxoniphila</name>
    <dbReference type="NCBI Taxonomy" id="2508949"/>
    <lineage>
        <taxon>Bacteria</taxon>
        <taxon>Bacillati</taxon>
        <taxon>Bacillota</taxon>
        <taxon>Clostridia</taxon>
        <taxon>Christensenellales</taxon>
        <taxon>Christensenellaceae</taxon>
        <taxon>Candidatus Borkfalkia</taxon>
    </lineage>
</organism>
<reference evidence="2 3" key="1">
    <citation type="journal article" date="2019" name="Gut">
        <title>Antibiotics-induced monodominance of a novel gut bacterial order.</title>
        <authorList>
            <person name="Hildebrand F."/>
            <person name="Moitinho-Silva L."/>
            <person name="Blasche S."/>
            <person name="Jahn M.T."/>
            <person name="Gossmann T.I."/>
            <person name="Heuerta-Cepas J."/>
            <person name="Hercog R."/>
            <person name="Luetge M."/>
            <person name="Bahram M."/>
            <person name="Pryszlak A."/>
            <person name="Alves R.J."/>
            <person name="Waszak S.M."/>
            <person name="Zhu A."/>
            <person name="Ye L."/>
            <person name="Costea P.I."/>
            <person name="Aalvink S."/>
            <person name="Belzer C."/>
            <person name="Forslund S.K."/>
            <person name="Sunagawa S."/>
            <person name="Hentschel U."/>
            <person name="Merten C."/>
            <person name="Patil K.R."/>
            <person name="Benes V."/>
            <person name="Bork P."/>
        </authorList>
    </citation>
    <scope>NUCLEOTIDE SEQUENCE [LARGE SCALE GENOMIC DNA]</scope>
    <source>
        <strain evidence="2 3">HDS1380</strain>
    </source>
</reference>
<sequence>MKKIAFICLSFLLTAAFALSAAGCGKENSIDTLGDISDQQFTLLNTVATDALGRKTERSSGQKTDKDRYVGMFYFNWMGAHHRGVYDVTKLLEENPDALWDPYNTTDSPVNAYHVWGEPLFGYYNSSDPWVVDRHVEMLTMLGVDFLVFDATNAVLYHSSYQQVLKTLDKYQKQGWDVPKVVWFTNSSSKQTAWQIYDTYYTEPAAGEENDSYYPDLWFSPEGKPMIIGDKWNFSFEGEDAERDQWLINEYFDFRQAQWPDKNPQENSFPWIEFEYPQYDHNGIVSVSVAQHTSSKMSNEDFGNRGRGFDMDTMKNDSSRMREGLNYQSQWQTVFDMESAGKDVDIAFVTGWNEWTMIKFAEKVSATEQKVYFVDAFNEEYSRDIEPMKGGYGDNFYLQTLKNIRAYKYEEDKNYRQKFAAKSLDSFGEWEGLYTYKDFAGDAMVRDYRGIVDTPEYHYTDTSARNDITDIQIANDSEYLYLKISTLAPVTSYEQGDESWMNILLGTGNEKNKTFEGYDFVVNRHPSSDGTTSVEKSTGGYAFSEAGKAEYRVSGNQIIVKVPLKALGLKDSKSLSLKVKVTDHISNPQDIMDYYVSGDSAPIGRLSYDYASKK</sequence>
<evidence type="ECO:0000256" key="1">
    <source>
        <dbReference type="SAM" id="SignalP"/>
    </source>
</evidence>
<dbReference type="EMBL" id="SDOZ01000002">
    <property type="protein sequence ID" value="RXZ61016.1"/>
    <property type="molecule type" value="Genomic_DNA"/>
</dbReference>
<gene>
    <name evidence="2" type="ORF">ESZ91_01130</name>
</gene>
<dbReference type="RefSeq" id="WP_129223269.1">
    <property type="nucleotide sequence ID" value="NZ_SDOZ01000002.1"/>
</dbReference>
<name>A0A4V1QV09_9FIRM</name>
<accession>A0A4V1QV09</accession>
<proteinExistence type="predicted"/>
<dbReference type="OrthoDB" id="2502471at2"/>